<name>A0A4R6YW31_9GAMM</name>
<evidence type="ECO:0000313" key="2">
    <source>
        <dbReference type="EMBL" id="TDR43018.1"/>
    </source>
</evidence>
<protein>
    <recommendedName>
        <fullName evidence="4">Trypsin</fullName>
    </recommendedName>
</protein>
<dbReference type="SUPFAM" id="SSF50494">
    <property type="entry name" value="Trypsin-like serine proteases"/>
    <property type="match status" value="1"/>
</dbReference>
<dbReference type="Proteomes" id="UP000295293">
    <property type="component" value="Unassembled WGS sequence"/>
</dbReference>
<dbReference type="EMBL" id="SNZH01000007">
    <property type="protein sequence ID" value="TDR43018.1"/>
    <property type="molecule type" value="Genomic_DNA"/>
</dbReference>
<organism evidence="2 3">
    <name type="scientific">Tahibacter aquaticus</name>
    <dbReference type="NCBI Taxonomy" id="520092"/>
    <lineage>
        <taxon>Bacteria</taxon>
        <taxon>Pseudomonadati</taxon>
        <taxon>Pseudomonadota</taxon>
        <taxon>Gammaproteobacteria</taxon>
        <taxon>Lysobacterales</taxon>
        <taxon>Rhodanobacteraceae</taxon>
        <taxon>Tahibacter</taxon>
    </lineage>
</organism>
<evidence type="ECO:0000256" key="1">
    <source>
        <dbReference type="SAM" id="MobiDB-lite"/>
    </source>
</evidence>
<dbReference type="RefSeq" id="WP_133818939.1">
    <property type="nucleotide sequence ID" value="NZ_SNZH01000007.1"/>
</dbReference>
<sequence>MSAVLKEVAPAQLGQDPRYGCVLNLLATNAGGALECGHAVLVAPDLALTAAHCVMQWQQRLQVRSVQGGAPVDVASVYWAGGAHHVYGSPAQQFPHVPLDTFSDDIVALKLAAPLPVLCATLASAPQGEPYAVRLTCADRRHRSGVRRVALQVATELRGLALAVDPADGALPSASGAPAFLDDYGDAPPRLVGLQACVGALPEGVPLSLAMRYAGLVPLTPARLAWIERLRRAPLDDLLAEGGIETALLRGPRRFVIRRDDGSLHSGGDTLIEIDDLDYFHLMPWRLLATGTLELLTSEGALWTTRVGNSTQLRLQIVTHPEREVIDLILHAGGSAAAPWPWLAGSVWFKQHWVHVYLYRRSEDAPPGQCCNRGRVRIEAYIDGGAHAADRPDAHERVYDDGSIVAGQPLPPTRRDPASSWGFAQDEVGSGQEGHRRR</sequence>
<evidence type="ECO:0008006" key="4">
    <source>
        <dbReference type="Google" id="ProtNLM"/>
    </source>
</evidence>
<dbReference type="InterPro" id="IPR009003">
    <property type="entry name" value="Peptidase_S1_PA"/>
</dbReference>
<gene>
    <name evidence="2" type="ORF">DFR29_10722</name>
</gene>
<reference evidence="2 3" key="1">
    <citation type="submission" date="2019-03" db="EMBL/GenBank/DDBJ databases">
        <title>Genomic Encyclopedia of Type Strains, Phase IV (KMG-IV): sequencing the most valuable type-strain genomes for metagenomic binning, comparative biology and taxonomic classification.</title>
        <authorList>
            <person name="Goeker M."/>
        </authorList>
    </citation>
    <scope>NUCLEOTIDE SEQUENCE [LARGE SCALE GENOMIC DNA]</scope>
    <source>
        <strain evidence="2 3">DSM 21667</strain>
    </source>
</reference>
<dbReference type="PROSITE" id="PS00134">
    <property type="entry name" value="TRYPSIN_HIS"/>
    <property type="match status" value="1"/>
</dbReference>
<dbReference type="GO" id="GO:0004252">
    <property type="term" value="F:serine-type endopeptidase activity"/>
    <property type="evidence" value="ECO:0007669"/>
    <property type="project" value="InterPro"/>
</dbReference>
<dbReference type="InterPro" id="IPR018114">
    <property type="entry name" value="TRYPSIN_HIS"/>
</dbReference>
<keyword evidence="3" id="KW-1185">Reference proteome</keyword>
<evidence type="ECO:0000313" key="3">
    <source>
        <dbReference type="Proteomes" id="UP000295293"/>
    </source>
</evidence>
<proteinExistence type="predicted"/>
<dbReference type="AlphaFoldDB" id="A0A4R6YW31"/>
<dbReference type="GO" id="GO:0006508">
    <property type="term" value="P:proteolysis"/>
    <property type="evidence" value="ECO:0007669"/>
    <property type="project" value="InterPro"/>
</dbReference>
<feature type="region of interest" description="Disordered" evidence="1">
    <location>
        <begin position="401"/>
        <end position="438"/>
    </location>
</feature>
<accession>A0A4R6YW31</accession>
<comment type="caution">
    <text evidence="2">The sequence shown here is derived from an EMBL/GenBank/DDBJ whole genome shotgun (WGS) entry which is preliminary data.</text>
</comment>